<name>A0AAW8J7V6_9GAMM</name>
<dbReference type="InterPro" id="IPR007446">
    <property type="entry name" value="PilP"/>
</dbReference>
<dbReference type="PROSITE" id="PS51257">
    <property type="entry name" value="PROKAR_LIPOPROTEIN"/>
    <property type="match status" value="1"/>
</dbReference>
<organism evidence="1 2">
    <name type="scientific">Acinetobacter rudis</name>
    <dbReference type="NCBI Taxonomy" id="632955"/>
    <lineage>
        <taxon>Bacteria</taxon>
        <taxon>Pseudomonadati</taxon>
        <taxon>Pseudomonadota</taxon>
        <taxon>Gammaproteobacteria</taxon>
        <taxon>Moraxellales</taxon>
        <taxon>Moraxellaceae</taxon>
        <taxon>Acinetobacter</taxon>
    </lineage>
</organism>
<protein>
    <submittedName>
        <fullName evidence="1">Pilus assembly protein PilP</fullName>
    </submittedName>
</protein>
<evidence type="ECO:0000313" key="1">
    <source>
        <dbReference type="EMBL" id="MDQ8935193.1"/>
    </source>
</evidence>
<reference evidence="1" key="1">
    <citation type="submission" date="2023-08" db="EMBL/GenBank/DDBJ databases">
        <title>Emergence of clinically-relevant ST2 carbapenem-resistant Acinetobacter baumannii strains in hospital sewages in Zhejiang, East of China.</title>
        <authorList>
            <person name="Kaichao C."/>
            <person name="Zhang R."/>
        </authorList>
    </citation>
    <scope>NUCLEOTIDE SEQUENCE</scope>
    <source>
        <strain evidence="1">M-RB-37</strain>
    </source>
</reference>
<dbReference type="EMBL" id="JAVIDL010000007">
    <property type="protein sequence ID" value="MDQ8935193.1"/>
    <property type="molecule type" value="Genomic_DNA"/>
</dbReference>
<accession>A0AAW8J7V6</accession>
<dbReference type="Pfam" id="PF04351">
    <property type="entry name" value="PilP"/>
    <property type="match status" value="1"/>
</dbReference>
<sequence length="174" mass="19446">MKIPLIEKIRRTFYALPLLISACSSQIDTVSYDLAEIHQLKLKNDVALYTFQPAPHFQYNAQHLRSPFVPSTVLTESALQKPLNLPSERSQPLALFSLESLLFKGSLRNATGEYVALVQTPEGDLEWVHRGATLGPNQAKVVHIDASKICLVEKKYDAKQGYIEVKKNIALSAK</sequence>
<evidence type="ECO:0000313" key="2">
    <source>
        <dbReference type="Proteomes" id="UP001243844"/>
    </source>
</evidence>
<proteinExistence type="predicted"/>
<dbReference type="Gene3D" id="2.30.30.830">
    <property type="match status" value="1"/>
</dbReference>
<dbReference type="Proteomes" id="UP001243844">
    <property type="component" value="Unassembled WGS sequence"/>
</dbReference>
<gene>
    <name evidence="1" type="ORF">RFH47_05575</name>
</gene>
<comment type="caution">
    <text evidence="1">The sequence shown here is derived from an EMBL/GenBank/DDBJ whole genome shotgun (WGS) entry which is preliminary data.</text>
</comment>
<dbReference type="AlphaFoldDB" id="A0AAW8J7V6"/>
<dbReference type="RefSeq" id="WP_308980901.1">
    <property type="nucleotide sequence ID" value="NZ_JAVIDL010000007.1"/>
</dbReference>